<evidence type="ECO:0000256" key="1">
    <source>
        <dbReference type="ARBA" id="ARBA00022737"/>
    </source>
</evidence>
<organism evidence="8 9">
    <name type="scientific">Gonium pectorale</name>
    <name type="common">Green alga</name>
    <dbReference type="NCBI Taxonomy" id="33097"/>
    <lineage>
        <taxon>Eukaryota</taxon>
        <taxon>Viridiplantae</taxon>
        <taxon>Chlorophyta</taxon>
        <taxon>core chlorophytes</taxon>
        <taxon>Chlorophyceae</taxon>
        <taxon>CS clade</taxon>
        <taxon>Chlamydomonadales</taxon>
        <taxon>Volvocaceae</taxon>
        <taxon>Gonium</taxon>
    </lineage>
</organism>
<evidence type="ECO:0000259" key="7">
    <source>
        <dbReference type="PROSITE" id="PS50237"/>
    </source>
</evidence>
<feature type="transmembrane region" description="Helical" evidence="6">
    <location>
        <begin position="838"/>
        <end position="860"/>
    </location>
</feature>
<dbReference type="EMBL" id="LSYV01000117">
    <property type="protein sequence ID" value="KXZ42807.1"/>
    <property type="molecule type" value="Genomic_DNA"/>
</dbReference>
<evidence type="ECO:0000256" key="6">
    <source>
        <dbReference type="SAM" id="Phobius"/>
    </source>
</evidence>
<dbReference type="Gene3D" id="3.90.1750.10">
    <property type="entry name" value="Hect, E3 ligase catalytic domains"/>
    <property type="match status" value="1"/>
</dbReference>
<feature type="region of interest" description="Disordered" evidence="5">
    <location>
        <begin position="1047"/>
        <end position="1094"/>
    </location>
</feature>
<dbReference type="InterPro" id="IPR035983">
    <property type="entry name" value="Hect_E3_ubiquitin_ligase"/>
</dbReference>
<dbReference type="PANTHER" id="PTHR45622">
    <property type="entry name" value="UBIQUITIN-PROTEIN LIGASE E3A-RELATED"/>
    <property type="match status" value="1"/>
</dbReference>
<dbReference type="PROSITE" id="PS50012">
    <property type="entry name" value="RCC1_3"/>
    <property type="match status" value="2"/>
</dbReference>
<evidence type="ECO:0000313" key="9">
    <source>
        <dbReference type="Proteomes" id="UP000075714"/>
    </source>
</evidence>
<feature type="repeat" description="RCC1" evidence="4">
    <location>
        <begin position="129"/>
        <end position="181"/>
    </location>
</feature>
<reference evidence="9" key="1">
    <citation type="journal article" date="2016" name="Nat. Commun.">
        <title>The Gonium pectorale genome demonstrates co-option of cell cycle regulation during the evolution of multicellularity.</title>
        <authorList>
            <person name="Hanschen E.R."/>
            <person name="Marriage T.N."/>
            <person name="Ferris P.J."/>
            <person name="Hamaji T."/>
            <person name="Toyoda A."/>
            <person name="Fujiyama A."/>
            <person name="Neme R."/>
            <person name="Noguchi H."/>
            <person name="Minakuchi Y."/>
            <person name="Suzuki M."/>
            <person name="Kawai-Toyooka H."/>
            <person name="Smith D.R."/>
            <person name="Sparks H."/>
            <person name="Anderson J."/>
            <person name="Bakaric R."/>
            <person name="Luria V."/>
            <person name="Karger A."/>
            <person name="Kirschner M.W."/>
            <person name="Durand P.M."/>
            <person name="Michod R.E."/>
            <person name="Nozaki H."/>
            <person name="Olson B.J."/>
        </authorList>
    </citation>
    <scope>NUCLEOTIDE SEQUENCE [LARGE SCALE GENOMIC DNA]</scope>
    <source>
        <strain evidence="9">NIES-2863</strain>
    </source>
</reference>
<accession>A0A150FYZ9</accession>
<dbReference type="InterPro" id="IPR051709">
    <property type="entry name" value="Ub-ligase/GTPase-reg"/>
</dbReference>
<feature type="domain" description="HECT" evidence="7">
    <location>
        <begin position="550"/>
        <end position="823"/>
    </location>
</feature>
<dbReference type="OrthoDB" id="8068875at2759"/>
<comment type="caution">
    <text evidence="3">Lacks conserved residue(s) required for the propagation of feature annotation.</text>
</comment>
<dbReference type="Proteomes" id="UP000075714">
    <property type="component" value="Unassembled WGS sequence"/>
</dbReference>
<dbReference type="AlphaFoldDB" id="A0A150FYZ9"/>
<keyword evidence="2 3" id="KW-0833">Ubl conjugation pathway</keyword>
<sequence>MASAPRSPPPPPTPRLDGLVRPGVRLLVWGRCDMGQLGLQALEGKDVVGCAGGPFHSAFVTADGELFTAGCNDNGQLGRRTPGGGGGGGGAAAAGLYDARPGHVTALEAYGVRAGGCGASHTMVLTEQGSVVSWGGNEFGQTGCGAEGADQTHPRPVRGLGEQRIVRLAVGAHHALLLGASGSVWAVGQGSFGALGERLVCVVCLGLGPDERRPATAGDEGPCPAACAHPSPRRLAALPPLPVLAVKAAGDGSMVLLMEDPHPGRLPVPAGPRSGRRHGMYEMPYEIPDLMRLAAGAAAAGGADPRVVREVVAAVEDVLGSPGLASRLVAATCTQPPWAQQLLCEWLVSLPPELLGGRVVRPLQAYLAGRQAACLEAAEAAAAAAGMHRGGGPPAPAAAAAAARSELLTAAYVMAGLHAANERAGGKLPYTEFHNRQLSDAVNLREEYIIWRQARVAGGQVSRCPSGAPSGPPPGSPLASLCQLPFLLSPEAKSRILQGEAQILKDAEMSASAQEALMQGLHPASSLFLDVSVRRASILADAAAQLSGRPPHHLRRPLRVSFVSQGVAEEGVDQGGVSREFFQLLVAEIFQPQYGMFTYEEESRTFWFNPATSLLLAGDGDGDAGGGGGCQPDPAALSEFRLVGTVLGLALYNGVILDVHFPQAVYKKLLGEPVGLDDLAEAFPALGRSLKALLAMDPDLVEDTLCRNMEVSYDVYGDQRTVPLVPGGGSIPVTGANVATYVRRLVEWTLGESVSAQFAAFARGFQQVVGGLALSLFRHEELELLICGLPHLDFGALEVTSHFVGDWWLLLLHFLTLFWLVISLVVEDTKTDPLSGEWVTWFTHWSLVLLAAAGGLGAVLQGRHMWRKRRRAAGAGARRGARVTPESSLTAHGSGGSGVAAAHAYGDSGGGVGGLASKPAALDAEWDWLSVSYVLTMQTAVIAAFFLDVYYWLVLVLIQVLLTRLPIVSVHFQATLAYGTSYMLFLWIYGNAAGIWRYGLNWYKLFAVVMHGAVPVCLCVFMVIWWGIALLRERLGAALLLRRRRRARGAGGPGDDTTSAALSGPAAVADHPATSATGRPGAPPLDPGVRPLHG</sequence>
<keyword evidence="1" id="KW-0677">Repeat</keyword>
<keyword evidence="6" id="KW-1133">Transmembrane helix</keyword>
<gene>
    <name evidence="8" type="ORF">GPECTOR_117g372</name>
</gene>
<evidence type="ECO:0000256" key="3">
    <source>
        <dbReference type="PROSITE-ProRule" id="PRU00104"/>
    </source>
</evidence>
<proteinExistence type="predicted"/>
<dbReference type="PROSITE" id="PS50237">
    <property type="entry name" value="HECT"/>
    <property type="match status" value="1"/>
</dbReference>
<dbReference type="PRINTS" id="PR00633">
    <property type="entry name" value="RCCNDNSATION"/>
</dbReference>
<keyword evidence="9" id="KW-1185">Reference proteome</keyword>
<dbReference type="InterPro" id="IPR000408">
    <property type="entry name" value="Reg_chr_condens"/>
</dbReference>
<feature type="transmembrane region" description="Helical" evidence="6">
    <location>
        <begin position="640"/>
        <end position="661"/>
    </location>
</feature>
<dbReference type="Gene3D" id="3.30.2160.10">
    <property type="entry name" value="Hect, E3 ligase catalytic domain"/>
    <property type="match status" value="1"/>
</dbReference>
<dbReference type="Pfam" id="PF13540">
    <property type="entry name" value="RCC1_2"/>
    <property type="match status" value="2"/>
</dbReference>
<dbReference type="SUPFAM" id="SSF56204">
    <property type="entry name" value="Hect, E3 ligase catalytic domain"/>
    <property type="match status" value="1"/>
</dbReference>
<dbReference type="Pfam" id="PF00632">
    <property type="entry name" value="HECT"/>
    <property type="match status" value="1"/>
</dbReference>
<dbReference type="PANTHER" id="PTHR45622:SF60">
    <property type="entry name" value="UBIQUITIN-PROTEIN LIGASE E3A"/>
    <property type="match status" value="1"/>
</dbReference>
<dbReference type="STRING" id="33097.A0A150FYZ9"/>
<keyword evidence="6" id="KW-0472">Membrane</keyword>
<feature type="region of interest" description="Disordered" evidence="5">
    <location>
        <begin position="872"/>
        <end position="895"/>
    </location>
</feature>
<dbReference type="GO" id="GO:0061630">
    <property type="term" value="F:ubiquitin protein ligase activity"/>
    <property type="evidence" value="ECO:0007669"/>
    <property type="project" value="TreeGrafter"/>
</dbReference>
<name>A0A150FYZ9_GONPE</name>
<evidence type="ECO:0000256" key="5">
    <source>
        <dbReference type="SAM" id="MobiDB-lite"/>
    </source>
</evidence>
<feature type="transmembrane region" description="Helical" evidence="6">
    <location>
        <begin position="940"/>
        <end position="962"/>
    </location>
</feature>
<evidence type="ECO:0000313" key="8">
    <source>
        <dbReference type="EMBL" id="KXZ42807.1"/>
    </source>
</evidence>
<protein>
    <recommendedName>
        <fullName evidence="7">HECT domain-containing protein</fullName>
    </recommendedName>
</protein>
<feature type="transmembrane region" description="Helical" evidence="6">
    <location>
        <begin position="1002"/>
        <end position="1028"/>
    </location>
</feature>
<keyword evidence="6" id="KW-0812">Transmembrane</keyword>
<comment type="caution">
    <text evidence="8">The sequence shown here is derived from an EMBL/GenBank/DDBJ whole genome shotgun (WGS) entry which is preliminary data.</text>
</comment>
<dbReference type="SMART" id="SM00119">
    <property type="entry name" value="HECTc"/>
    <property type="match status" value="1"/>
</dbReference>
<feature type="transmembrane region" description="Helical" evidence="6">
    <location>
        <begin position="807"/>
        <end position="826"/>
    </location>
</feature>
<feature type="repeat" description="RCC1" evidence="4">
    <location>
        <begin position="64"/>
        <end position="128"/>
    </location>
</feature>
<feature type="transmembrane region" description="Helical" evidence="6">
    <location>
        <begin position="968"/>
        <end position="990"/>
    </location>
</feature>
<dbReference type="InterPro" id="IPR009091">
    <property type="entry name" value="RCC1/BLIP-II"/>
</dbReference>
<evidence type="ECO:0000256" key="4">
    <source>
        <dbReference type="PROSITE-ProRule" id="PRU00235"/>
    </source>
</evidence>
<dbReference type="InterPro" id="IPR000569">
    <property type="entry name" value="HECT_dom"/>
</dbReference>
<dbReference type="Gene3D" id="2.130.10.30">
    <property type="entry name" value="Regulator of chromosome condensation 1/beta-lactamase-inhibitor protein II"/>
    <property type="match status" value="1"/>
</dbReference>
<dbReference type="SUPFAM" id="SSF50985">
    <property type="entry name" value="RCC1/BLIP-II"/>
    <property type="match status" value="1"/>
</dbReference>
<evidence type="ECO:0000256" key="2">
    <source>
        <dbReference type="ARBA" id="ARBA00022786"/>
    </source>
</evidence>